<evidence type="ECO:0000256" key="4">
    <source>
        <dbReference type="SAM" id="MobiDB-lite"/>
    </source>
</evidence>
<proteinExistence type="predicted"/>
<keyword evidence="1" id="KW-0732">Signal</keyword>
<dbReference type="SUPFAM" id="SSF63829">
    <property type="entry name" value="Calcium-dependent phosphotriesterase"/>
    <property type="match status" value="2"/>
</dbReference>
<protein>
    <recommendedName>
        <fullName evidence="7">NHL repeat protein</fullName>
    </recommendedName>
</protein>
<keyword evidence="3" id="KW-1015">Disulfide bond</keyword>
<dbReference type="Proteomes" id="UP000238823">
    <property type="component" value="Unassembled WGS sequence"/>
</dbReference>
<dbReference type="PANTHER" id="PTHR46388:SF2">
    <property type="entry name" value="NHL REPEAT-CONTAINING PROTEIN 2"/>
    <property type="match status" value="1"/>
</dbReference>
<dbReference type="Gene3D" id="2.120.10.30">
    <property type="entry name" value="TolB, C-terminal domain"/>
    <property type="match status" value="3"/>
</dbReference>
<dbReference type="EMBL" id="PVNL01000135">
    <property type="protein sequence ID" value="PRP96109.1"/>
    <property type="molecule type" value="Genomic_DNA"/>
</dbReference>
<sequence length="553" mass="55458">MNRSYLAFPFSLGLVVALSCGGDDLPGASAGSGGTDTDTGGLCLVGSQGCGCTSGGACDPGLMCEMGSCVPLDPLGDGDGDPADTGEDSNSGDGDGDPGDGDGDGDGDPLPNCGDTVIDYADGEQCDDGNADDGDGCSATCQVEVGGNCGDGNLEGGNAEECDDGNTQAGDGCSANCQLEPLGQTCGDDMLDPSEVCDDGNLANGDSCNPTCNLGNTTSLFAGGVGAPGLLDGVGASARFGDVANLAISNDKLWVSDGANNCIRQIDIVSGAVTTIAGDGAGGNSGDLDSAVGLSARFGGPGAITTDGTTLWVADGANRKIKAVNLTPPYAVTTVAGTGNQANVDGVGLAAEFFELRALTYYAGHVYLLDGTVAVLRSFDVQSGAVTTIAGQPNNPGIADGVGNQAQFLSPRYIASDNSGMLYIADTNGYHIRSYNVGTAYVGTFAGNGMPGYADGVGQNASIHRPRGMTSDGTSIYFTEFDQHTIRQGVLASGSITTLVGQHCDGAMNCPPGYAEGVGTQARLGSPFDVVFHYPSNSLFFFDGANNVVRRVQ</sequence>
<reference evidence="5 6" key="1">
    <citation type="submission" date="2018-03" db="EMBL/GenBank/DDBJ databases">
        <title>Draft Genome Sequences of the Obligatory Marine Myxobacteria Enhygromyxa salina SWB007.</title>
        <authorList>
            <person name="Poehlein A."/>
            <person name="Moghaddam J.A."/>
            <person name="Harms H."/>
            <person name="Alanjari M."/>
            <person name="Koenig G.M."/>
            <person name="Daniel R."/>
            <person name="Schaeberle T.F."/>
        </authorList>
    </citation>
    <scope>NUCLEOTIDE SEQUENCE [LARGE SCALE GENOMIC DNA]</scope>
    <source>
        <strain evidence="5 6">SWB007</strain>
    </source>
</reference>
<dbReference type="NCBIfam" id="TIGR02232">
    <property type="entry name" value="myxo_disulf_rpt"/>
    <property type="match status" value="3"/>
</dbReference>
<dbReference type="PANTHER" id="PTHR46388">
    <property type="entry name" value="NHL REPEAT-CONTAINING PROTEIN 2"/>
    <property type="match status" value="1"/>
</dbReference>
<evidence type="ECO:0000313" key="5">
    <source>
        <dbReference type="EMBL" id="PRP96109.1"/>
    </source>
</evidence>
<name>A0A2S9XTB7_9BACT</name>
<dbReference type="AlphaFoldDB" id="A0A2S9XTB7"/>
<evidence type="ECO:0000313" key="6">
    <source>
        <dbReference type="Proteomes" id="UP000238823"/>
    </source>
</evidence>
<dbReference type="InterPro" id="IPR011936">
    <property type="entry name" value="Myxo_disulph_rpt"/>
</dbReference>
<organism evidence="5 6">
    <name type="scientific">Enhygromyxa salina</name>
    <dbReference type="NCBI Taxonomy" id="215803"/>
    <lineage>
        <taxon>Bacteria</taxon>
        <taxon>Pseudomonadati</taxon>
        <taxon>Myxococcota</taxon>
        <taxon>Polyangia</taxon>
        <taxon>Nannocystales</taxon>
        <taxon>Nannocystaceae</taxon>
        <taxon>Enhygromyxa</taxon>
    </lineage>
</organism>
<dbReference type="RefSeq" id="WP_219908112.1">
    <property type="nucleotide sequence ID" value="NZ_PVNL01000135.1"/>
</dbReference>
<evidence type="ECO:0000256" key="1">
    <source>
        <dbReference type="ARBA" id="ARBA00022729"/>
    </source>
</evidence>
<evidence type="ECO:0008006" key="7">
    <source>
        <dbReference type="Google" id="ProtNLM"/>
    </source>
</evidence>
<dbReference type="InterPro" id="IPR011042">
    <property type="entry name" value="6-blade_b-propeller_TolB-like"/>
</dbReference>
<feature type="compositionally biased region" description="Acidic residues" evidence="4">
    <location>
        <begin position="76"/>
        <end position="87"/>
    </location>
</feature>
<gene>
    <name evidence="5" type="ORF">ENSA7_69230</name>
</gene>
<evidence type="ECO:0000256" key="2">
    <source>
        <dbReference type="ARBA" id="ARBA00022737"/>
    </source>
</evidence>
<feature type="compositionally biased region" description="Acidic residues" evidence="4">
    <location>
        <begin position="94"/>
        <end position="107"/>
    </location>
</feature>
<accession>A0A2S9XTB7</accession>
<comment type="caution">
    <text evidence="5">The sequence shown here is derived from an EMBL/GenBank/DDBJ whole genome shotgun (WGS) entry which is preliminary data.</text>
</comment>
<dbReference type="Pfam" id="PF13948">
    <property type="entry name" value="DUF4215"/>
    <property type="match status" value="1"/>
</dbReference>
<keyword evidence="2" id="KW-0677">Repeat</keyword>
<dbReference type="PROSITE" id="PS51257">
    <property type="entry name" value="PROKAR_LIPOPROTEIN"/>
    <property type="match status" value="1"/>
</dbReference>
<feature type="region of interest" description="Disordered" evidence="4">
    <location>
        <begin position="75"/>
        <end position="114"/>
    </location>
</feature>
<evidence type="ECO:0000256" key="3">
    <source>
        <dbReference type="ARBA" id="ARBA00023157"/>
    </source>
</evidence>